<gene>
    <name evidence="8" type="ORF">OIE73_29665</name>
</gene>
<evidence type="ECO:0000256" key="3">
    <source>
        <dbReference type="ARBA" id="ARBA00023004"/>
    </source>
</evidence>
<evidence type="ECO:0000313" key="9">
    <source>
        <dbReference type="Proteomes" id="UP001335325"/>
    </source>
</evidence>
<reference evidence="8 9" key="1">
    <citation type="submission" date="2022-10" db="EMBL/GenBank/DDBJ databases">
        <title>The complete genomes of actinobacterial strains from the NBC collection.</title>
        <authorList>
            <person name="Joergensen T.S."/>
            <person name="Alvarez Arevalo M."/>
            <person name="Sterndorff E.B."/>
            <person name="Faurdal D."/>
            <person name="Vuksanovic O."/>
            <person name="Mourched A.-S."/>
            <person name="Charusanti P."/>
            <person name="Shaw S."/>
            <person name="Blin K."/>
            <person name="Weber T."/>
        </authorList>
    </citation>
    <scope>NUCLEOTIDE SEQUENCE [LARGE SCALE GENOMIC DNA]</scope>
    <source>
        <strain evidence="8 9">NBC 01753</strain>
    </source>
</reference>
<dbReference type="Gene3D" id="3.50.50.60">
    <property type="entry name" value="FAD/NAD(P)-binding domain"/>
    <property type="match status" value="1"/>
</dbReference>
<dbReference type="Pfam" id="PF00355">
    <property type="entry name" value="Rieske"/>
    <property type="match status" value="1"/>
</dbReference>
<evidence type="ECO:0000256" key="1">
    <source>
        <dbReference type="ARBA" id="ARBA00022714"/>
    </source>
</evidence>
<evidence type="ECO:0000256" key="2">
    <source>
        <dbReference type="ARBA" id="ARBA00022723"/>
    </source>
</evidence>
<dbReference type="InterPro" id="IPR017941">
    <property type="entry name" value="Rieske_2Fe-2S"/>
</dbReference>
<dbReference type="InterPro" id="IPR005805">
    <property type="entry name" value="Rieske_Fe-S_prot_C"/>
</dbReference>
<feature type="region of interest" description="Disordered" evidence="6">
    <location>
        <begin position="1"/>
        <end position="28"/>
    </location>
</feature>
<dbReference type="Gene3D" id="3.30.9.10">
    <property type="entry name" value="D-Amino Acid Oxidase, subunit A, domain 2"/>
    <property type="match status" value="1"/>
</dbReference>
<dbReference type="SUPFAM" id="SSF50022">
    <property type="entry name" value="ISP domain"/>
    <property type="match status" value="1"/>
</dbReference>
<sequence>MTTRPELPGMPESYWMATAPGTRRPASETDTTADVAVIGAGMAGLSTAWELTRAGRSVVVLEADRVAAGVTGYTTAKLTAAHSLVYERLRRTRGPEGARQYARSQQAAVERIGAVAAELGVDCDFERSSALTFTTDPQHRAVFEAEAEAAAEAGLDASFVTETDLPFPVAAAVRVAHQARFHPRKYLLALADDITARGGVIHERTRVTGLTEGSPCKVTTERGTTITAKDVVVATHYPVFDRALLFARLSPRRELVVAAPLPASAAPEHMYITDDMGKRSVRTAPFDEGRRLLIVTGEDFTPGAGDSHERFLRLDAWMHAHFPVGDTAYRWAAQDNDASDTVPLVGPFHPGAHHVYVATGFGGWGMSGGAMAGQLLASLITGTEPEWAGLYDPRRLRSTVREGASLLKQQAEVARHFVGDRLKSGHVDSVAEIAPGAGAVVRVEGRRCAVYRDEGGAVHAVSARCTHLGCLVAFNEAETAWECPCHGSRFGVDGEVLHGPAVRPLPPRTL</sequence>
<keyword evidence="4" id="KW-0411">Iron-sulfur</keyword>
<dbReference type="InterPro" id="IPR036188">
    <property type="entry name" value="FAD/NAD-bd_sf"/>
</dbReference>
<keyword evidence="5" id="KW-1015">Disulfide bond</keyword>
<organism evidence="8 9">
    <name type="scientific">Streptomyces hirsutus</name>
    <dbReference type="NCBI Taxonomy" id="35620"/>
    <lineage>
        <taxon>Bacteria</taxon>
        <taxon>Bacillati</taxon>
        <taxon>Actinomycetota</taxon>
        <taxon>Actinomycetes</taxon>
        <taxon>Kitasatosporales</taxon>
        <taxon>Streptomycetaceae</taxon>
        <taxon>Streptomyces</taxon>
    </lineage>
</organism>
<name>A0ABZ1GTI7_9ACTN</name>
<feature type="domain" description="Rieske" evidence="7">
    <location>
        <begin position="425"/>
        <end position="510"/>
    </location>
</feature>
<evidence type="ECO:0000259" key="7">
    <source>
        <dbReference type="PROSITE" id="PS51296"/>
    </source>
</evidence>
<dbReference type="PROSITE" id="PS51296">
    <property type="entry name" value="RIESKE"/>
    <property type="match status" value="1"/>
</dbReference>
<evidence type="ECO:0000256" key="5">
    <source>
        <dbReference type="ARBA" id="ARBA00023157"/>
    </source>
</evidence>
<dbReference type="InterPro" id="IPR036922">
    <property type="entry name" value="Rieske_2Fe-2S_sf"/>
</dbReference>
<dbReference type="EMBL" id="CP109134">
    <property type="protein sequence ID" value="WSD09508.1"/>
    <property type="molecule type" value="Genomic_DNA"/>
</dbReference>
<dbReference type="InterPro" id="IPR006076">
    <property type="entry name" value="FAD-dep_OxRdtase"/>
</dbReference>
<dbReference type="GeneID" id="91546829"/>
<keyword evidence="3" id="KW-0408">Iron</keyword>
<dbReference type="PANTHER" id="PTHR13847:SF274">
    <property type="entry name" value="RIESKE 2FE-2S IRON-SULFUR PROTEIN YHFW-RELATED"/>
    <property type="match status" value="1"/>
</dbReference>
<keyword evidence="2" id="KW-0479">Metal-binding</keyword>
<dbReference type="PRINTS" id="PR00162">
    <property type="entry name" value="RIESKE"/>
</dbReference>
<dbReference type="RefSeq" id="WP_326755266.1">
    <property type="nucleotide sequence ID" value="NZ_CP109134.1"/>
</dbReference>
<dbReference type="PANTHER" id="PTHR13847">
    <property type="entry name" value="SARCOSINE DEHYDROGENASE-RELATED"/>
    <property type="match status" value="1"/>
</dbReference>
<keyword evidence="1" id="KW-0001">2Fe-2S</keyword>
<dbReference type="Proteomes" id="UP001335325">
    <property type="component" value="Chromosome"/>
</dbReference>
<evidence type="ECO:0000256" key="4">
    <source>
        <dbReference type="ARBA" id="ARBA00023014"/>
    </source>
</evidence>
<keyword evidence="9" id="KW-1185">Reference proteome</keyword>
<evidence type="ECO:0000313" key="8">
    <source>
        <dbReference type="EMBL" id="WSD09508.1"/>
    </source>
</evidence>
<protein>
    <submittedName>
        <fullName evidence="8">FAD-dependent oxidoreductase</fullName>
    </submittedName>
</protein>
<dbReference type="Gene3D" id="2.102.10.10">
    <property type="entry name" value="Rieske [2Fe-2S] iron-sulphur domain"/>
    <property type="match status" value="1"/>
</dbReference>
<proteinExistence type="predicted"/>
<dbReference type="InterPro" id="IPR038010">
    <property type="entry name" value="YhfW_C"/>
</dbReference>
<accession>A0ABZ1GTI7</accession>
<dbReference type="Pfam" id="PF01266">
    <property type="entry name" value="DAO"/>
    <property type="match status" value="1"/>
</dbReference>
<evidence type="ECO:0000256" key="6">
    <source>
        <dbReference type="SAM" id="MobiDB-lite"/>
    </source>
</evidence>
<dbReference type="CDD" id="cd03477">
    <property type="entry name" value="Rieske_YhfW_C"/>
    <property type="match status" value="1"/>
</dbReference>
<dbReference type="SUPFAM" id="SSF51905">
    <property type="entry name" value="FAD/NAD(P)-binding domain"/>
    <property type="match status" value="1"/>
</dbReference>